<dbReference type="GO" id="GO:0051301">
    <property type="term" value="P:cell division"/>
    <property type="evidence" value="ECO:0007669"/>
    <property type="project" value="UniProtKB-KW"/>
</dbReference>
<keyword evidence="2" id="KW-0132">Cell division</keyword>
<dbReference type="Pfam" id="PF12894">
    <property type="entry name" value="ANAPC4_WD40"/>
    <property type="match status" value="1"/>
</dbReference>
<keyword evidence="1 7" id="KW-0853">WD repeat</keyword>
<dbReference type="PROSITE" id="PS00678">
    <property type="entry name" value="WD_REPEATS_1"/>
    <property type="match status" value="1"/>
</dbReference>
<keyword evidence="5" id="KW-0131">Cell cycle</keyword>
<dbReference type="InterPro" id="IPR011047">
    <property type="entry name" value="Quinoprotein_ADH-like_sf"/>
</dbReference>
<dbReference type="GO" id="GO:0010997">
    <property type="term" value="F:anaphase-promoting complex binding"/>
    <property type="evidence" value="ECO:0007669"/>
    <property type="project" value="InterPro"/>
</dbReference>
<evidence type="ECO:0000256" key="2">
    <source>
        <dbReference type="ARBA" id="ARBA00022618"/>
    </source>
</evidence>
<dbReference type="AlphaFoldDB" id="A0A7J0EBQ2"/>
<dbReference type="PANTHER" id="PTHR19918">
    <property type="entry name" value="CELL DIVISION CYCLE 20 CDC20 FIZZY -RELATED"/>
    <property type="match status" value="1"/>
</dbReference>
<dbReference type="InterPro" id="IPR024977">
    <property type="entry name" value="Apc4-like_WD40_dom"/>
</dbReference>
<dbReference type="Proteomes" id="UP000585474">
    <property type="component" value="Unassembled WGS sequence"/>
</dbReference>
<feature type="repeat" description="WD" evidence="7">
    <location>
        <begin position="154"/>
        <end position="195"/>
    </location>
</feature>
<evidence type="ECO:0000313" key="10">
    <source>
        <dbReference type="Proteomes" id="UP000585474"/>
    </source>
</evidence>
<dbReference type="SUPFAM" id="SSF50998">
    <property type="entry name" value="Quinoprotein alcohol dehydrogenase-like"/>
    <property type="match status" value="1"/>
</dbReference>
<dbReference type="Pfam" id="PF00400">
    <property type="entry name" value="WD40"/>
    <property type="match status" value="2"/>
</dbReference>
<dbReference type="EMBL" id="BJWL01000003">
    <property type="protein sequence ID" value="GFY83934.1"/>
    <property type="molecule type" value="Genomic_DNA"/>
</dbReference>
<evidence type="ECO:0000256" key="4">
    <source>
        <dbReference type="ARBA" id="ARBA00022776"/>
    </source>
</evidence>
<reference evidence="9 10" key="1">
    <citation type="submission" date="2019-07" db="EMBL/GenBank/DDBJ databases">
        <title>De Novo Assembly of kiwifruit Actinidia rufa.</title>
        <authorList>
            <person name="Sugita-Konishi S."/>
            <person name="Sato K."/>
            <person name="Mori E."/>
            <person name="Abe Y."/>
            <person name="Kisaki G."/>
            <person name="Hamano K."/>
            <person name="Suezawa K."/>
            <person name="Otani M."/>
            <person name="Fukuda T."/>
            <person name="Manabe T."/>
            <person name="Gomi K."/>
            <person name="Tabuchi M."/>
            <person name="Akimitsu K."/>
            <person name="Kataoka I."/>
        </authorList>
    </citation>
    <scope>NUCLEOTIDE SEQUENCE [LARGE SCALE GENOMIC DNA]</scope>
    <source>
        <strain evidence="10">cv. Fuchu</strain>
    </source>
</reference>
<dbReference type="UniPathway" id="UPA00143"/>
<keyword evidence="10" id="KW-1185">Reference proteome</keyword>
<evidence type="ECO:0000256" key="6">
    <source>
        <dbReference type="ARBA" id="ARBA00023425"/>
    </source>
</evidence>
<evidence type="ECO:0000259" key="8">
    <source>
        <dbReference type="Pfam" id="PF12894"/>
    </source>
</evidence>
<dbReference type="GO" id="GO:0005680">
    <property type="term" value="C:anaphase-promoting complex"/>
    <property type="evidence" value="ECO:0007669"/>
    <property type="project" value="TreeGrafter"/>
</dbReference>
<evidence type="ECO:0000256" key="7">
    <source>
        <dbReference type="PROSITE-ProRule" id="PRU00221"/>
    </source>
</evidence>
<comment type="caution">
    <text evidence="9">The sequence shown here is derived from an EMBL/GenBank/DDBJ whole genome shotgun (WGS) entry which is preliminary data.</text>
</comment>
<keyword evidence="3" id="KW-0677">Repeat</keyword>
<gene>
    <name evidence="9" type="ORF">Acr_03g0007080</name>
</gene>
<keyword evidence="4" id="KW-0498">Mitosis</keyword>
<dbReference type="OrthoDB" id="10263272at2759"/>
<dbReference type="InterPro" id="IPR019775">
    <property type="entry name" value="WD40_repeat_CS"/>
</dbReference>
<sequence length="403" mass="44613">MDAGSMNSSSGKTQSRCPFKNSYFKGEILERIWIDFIPNRSAMDFDYAHYMLNEGRKDKENPAVSSPSRDAYRKQLAETFNMNRTRILAFKNKPPTPVEAIPNEFSSVHPAKPTKTRRYIPQTWGSSNVLAIALGNTVYLWDATDGATSELVTIEDENGPVTSVKWAPDGRHIAVGLNSSEVQLWDSTANRQLRTLKGGHQSRVGSLDWNNHILTTGGMDGQIINNDVRVRAHIVETYRGHHQEVCGLKWSASGQQLASGGNDNLLHIWDRSTGNLLASGGGGSDRCIKFWNTHTGACLNSVDTGSQVCSLLWNKNERELLSSHGFTQNQLTLWKYPSMVKLAELTGHTSRVLFMAQSPDGCTVASAAGDETLRFWNVFGTPEVAKPAPKANPEPFAHLNRIR</sequence>
<dbReference type="GO" id="GO:1905786">
    <property type="term" value="P:positive regulation of anaphase-promoting complex-dependent catabolic process"/>
    <property type="evidence" value="ECO:0007669"/>
    <property type="project" value="TreeGrafter"/>
</dbReference>
<dbReference type="InterPro" id="IPR001680">
    <property type="entry name" value="WD40_rpt"/>
</dbReference>
<feature type="repeat" description="WD" evidence="7">
    <location>
        <begin position="345"/>
        <end position="378"/>
    </location>
</feature>
<dbReference type="Gene3D" id="2.130.10.10">
    <property type="entry name" value="YVTN repeat-like/Quinoprotein amine dehydrogenase"/>
    <property type="match status" value="1"/>
</dbReference>
<dbReference type="PANTHER" id="PTHR19918:SF8">
    <property type="entry name" value="FI02843P"/>
    <property type="match status" value="1"/>
</dbReference>
<comment type="function">
    <text evidence="6">Component of the anaphase promoting complex/cyclosome (APC/C), a cell cycle-regulated E3 ubiquitin-protein ligase complex that controls progression through mitosis and the G1 phase of the cell cycle.</text>
</comment>
<evidence type="ECO:0000256" key="3">
    <source>
        <dbReference type="ARBA" id="ARBA00022737"/>
    </source>
</evidence>
<dbReference type="GO" id="GO:0016567">
    <property type="term" value="P:protein ubiquitination"/>
    <property type="evidence" value="ECO:0007669"/>
    <property type="project" value="UniProtKB-UniPathway"/>
</dbReference>
<dbReference type="SMART" id="SM00320">
    <property type="entry name" value="WD40"/>
    <property type="match status" value="5"/>
</dbReference>
<dbReference type="PROSITE" id="PS50294">
    <property type="entry name" value="WD_REPEATS_REGION"/>
    <property type="match status" value="3"/>
</dbReference>
<dbReference type="GO" id="GO:0031145">
    <property type="term" value="P:anaphase-promoting complex-dependent catabolic process"/>
    <property type="evidence" value="ECO:0007669"/>
    <property type="project" value="TreeGrafter"/>
</dbReference>
<feature type="repeat" description="WD" evidence="7">
    <location>
        <begin position="238"/>
        <end position="279"/>
    </location>
</feature>
<dbReference type="InterPro" id="IPR015943">
    <property type="entry name" value="WD40/YVTN_repeat-like_dom_sf"/>
</dbReference>
<dbReference type="GO" id="GO:1990757">
    <property type="term" value="F:ubiquitin ligase activator activity"/>
    <property type="evidence" value="ECO:0007669"/>
    <property type="project" value="TreeGrafter"/>
</dbReference>
<protein>
    <submittedName>
        <fullName evidence="9">Transducin family protein</fullName>
    </submittedName>
</protein>
<evidence type="ECO:0000256" key="1">
    <source>
        <dbReference type="ARBA" id="ARBA00022574"/>
    </source>
</evidence>
<evidence type="ECO:0000313" key="9">
    <source>
        <dbReference type="EMBL" id="GFY83934.1"/>
    </source>
</evidence>
<name>A0A7J0EBQ2_9ERIC</name>
<feature type="domain" description="Anaphase-promoting complex subunit 4-like WD40" evidence="8">
    <location>
        <begin position="155"/>
        <end position="211"/>
    </location>
</feature>
<evidence type="ECO:0000256" key="5">
    <source>
        <dbReference type="ARBA" id="ARBA00023306"/>
    </source>
</evidence>
<dbReference type="PROSITE" id="PS50082">
    <property type="entry name" value="WD_REPEATS_2"/>
    <property type="match status" value="3"/>
</dbReference>
<accession>A0A7J0EBQ2</accession>
<dbReference type="InterPro" id="IPR033010">
    <property type="entry name" value="Cdc20/Fizzy"/>
</dbReference>
<organism evidence="9 10">
    <name type="scientific">Actinidia rufa</name>
    <dbReference type="NCBI Taxonomy" id="165716"/>
    <lineage>
        <taxon>Eukaryota</taxon>
        <taxon>Viridiplantae</taxon>
        <taxon>Streptophyta</taxon>
        <taxon>Embryophyta</taxon>
        <taxon>Tracheophyta</taxon>
        <taxon>Spermatophyta</taxon>
        <taxon>Magnoliopsida</taxon>
        <taxon>eudicotyledons</taxon>
        <taxon>Gunneridae</taxon>
        <taxon>Pentapetalae</taxon>
        <taxon>asterids</taxon>
        <taxon>Ericales</taxon>
        <taxon>Actinidiaceae</taxon>
        <taxon>Actinidia</taxon>
    </lineage>
</organism>
<proteinExistence type="predicted"/>